<gene>
    <name evidence="2" type="ORF">GCM10025780_28720</name>
</gene>
<evidence type="ECO:0000313" key="3">
    <source>
        <dbReference type="Proteomes" id="UP001501295"/>
    </source>
</evidence>
<comment type="caution">
    <text evidence="2">The sequence shown here is derived from an EMBL/GenBank/DDBJ whole genome shotgun (WGS) entry which is preliminary data.</text>
</comment>
<sequence length="149" mass="16202">MTTPREDRMLAVYSNLEAISRRGVARNRREAAPLTVVQHTLLMFVATTPGCRAIDVAAALRLNRSTVSRQVGDLTGLGLVRTADEPKGRGQVLELTPRGDELLATSLRANQQALAARLEGWTDDEIDVLARGLERFNAADPRSTTPDPA</sequence>
<dbReference type="InterPro" id="IPR036390">
    <property type="entry name" value="WH_DNA-bd_sf"/>
</dbReference>
<dbReference type="InterPro" id="IPR000835">
    <property type="entry name" value="HTH_MarR-typ"/>
</dbReference>
<feature type="domain" description="HTH marR-type" evidence="1">
    <location>
        <begin position="27"/>
        <end position="126"/>
    </location>
</feature>
<keyword evidence="3" id="KW-1185">Reference proteome</keyword>
<dbReference type="PANTHER" id="PTHR33164:SF57">
    <property type="entry name" value="MARR-FAMILY TRANSCRIPTIONAL REGULATOR"/>
    <property type="match status" value="1"/>
</dbReference>
<proteinExistence type="predicted"/>
<dbReference type="SUPFAM" id="SSF46785">
    <property type="entry name" value="Winged helix' DNA-binding domain"/>
    <property type="match status" value="1"/>
</dbReference>
<dbReference type="InterPro" id="IPR039422">
    <property type="entry name" value="MarR/SlyA-like"/>
</dbReference>
<dbReference type="RefSeq" id="WP_345376612.1">
    <property type="nucleotide sequence ID" value="NZ_BAABLM010000006.1"/>
</dbReference>
<protein>
    <submittedName>
        <fullName evidence="2">MarR family winged helix-turn-helix transcriptional regulator</fullName>
    </submittedName>
</protein>
<dbReference type="EMBL" id="BAABLM010000006">
    <property type="protein sequence ID" value="GAA4681639.1"/>
    <property type="molecule type" value="Genomic_DNA"/>
</dbReference>
<name>A0ABP8W509_9MICO</name>
<evidence type="ECO:0000313" key="2">
    <source>
        <dbReference type="EMBL" id="GAA4681639.1"/>
    </source>
</evidence>
<reference evidence="3" key="1">
    <citation type="journal article" date="2019" name="Int. J. Syst. Evol. Microbiol.">
        <title>The Global Catalogue of Microorganisms (GCM) 10K type strain sequencing project: providing services to taxonomists for standard genome sequencing and annotation.</title>
        <authorList>
            <consortium name="The Broad Institute Genomics Platform"/>
            <consortium name="The Broad Institute Genome Sequencing Center for Infectious Disease"/>
            <person name="Wu L."/>
            <person name="Ma J."/>
        </authorList>
    </citation>
    <scope>NUCLEOTIDE SEQUENCE [LARGE SCALE GENOMIC DNA]</scope>
    <source>
        <strain evidence="3">JCM 18956</strain>
    </source>
</reference>
<dbReference type="Proteomes" id="UP001501295">
    <property type="component" value="Unassembled WGS sequence"/>
</dbReference>
<dbReference type="PANTHER" id="PTHR33164">
    <property type="entry name" value="TRANSCRIPTIONAL REGULATOR, MARR FAMILY"/>
    <property type="match status" value="1"/>
</dbReference>
<dbReference type="Gene3D" id="1.10.10.10">
    <property type="entry name" value="Winged helix-like DNA-binding domain superfamily/Winged helix DNA-binding domain"/>
    <property type="match status" value="1"/>
</dbReference>
<evidence type="ECO:0000259" key="1">
    <source>
        <dbReference type="SMART" id="SM00347"/>
    </source>
</evidence>
<dbReference type="InterPro" id="IPR036388">
    <property type="entry name" value="WH-like_DNA-bd_sf"/>
</dbReference>
<dbReference type="Pfam" id="PF12802">
    <property type="entry name" value="MarR_2"/>
    <property type="match status" value="1"/>
</dbReference>
<organism evidence="2 3">
    <name type="scientific">Frondihabitans cladoniiphilus</name>
    <dbReference type="NCBI Taxonomy" id="715785"/>
    <lineage>
        <taxon>Bacteria</taxon>
        <taxon>Bacillati</taxon>
        <taxon>Actinomycetota</taxon>
        <taxon>Actinomycetes</taxon>
        <taxon>Micrococcales</taxon>
        <taxon>Microbacteriaceae</taxon>
        <taxon>Frondihabitans</taxon>
    </lineage>
</organism>
<accession>A0ABP8W509</accession>
<dbReference type="SMART" id="SM00347">
    <property type="entry name" value="HTH_MARR"/>
    <property type="match status" value="1"/>
</dbReference>